<keyword evidence="2 3" id="KW-0040">ANK repeat</keyword>
<dbReference type="SUPFAM" id="SSF48403">
    <property type="entry name" value="Ankyrin repeat"/>
    <property type="match status" value="1"/>
</dbReference>
<accession>W7A2K8</accession>
<evidence type="ECO:0000313" key="4">
    <source>
        <dbReference type="EMBL" id="EUD67462.1"/>
    </source>
</evidence>
<dbReference type="AlphaFoldDB" id="W7A2K8"/>
<protein>
    <submittedName>
        <fullName evidence="4">Uncharacterized protein</fullName>
    </submittedName>
</protein>
<evidence type="ECO:0000256" key="2">
    <source>
        <dbReference type="ARBA" id="ARBA00023043"/>
    </source>
</evidence>
<dbReference type="PANTHER" id="PTHR24198:SF165">
    <property type="entry name" value="ANKYRIN REPEAT-CONTAINING PROTEIN-RELATED"/>
    <property type="match status" value="1"/>
</dbReference>
<dbReference type="VEuPathDB" id="PlasmoDB:C922_02168"/>
<dbReference type="InterPro" id="IPR002110">
    <property type="entry name" value="Ankyrin_rpt"/>
</dbReference>
<gene>
    <name evidence="4" type="ORF">C922_02168</name>
</gene>
<dbReference type="PANTHER" id="PTHR24198">
    <property type="entry name" value="ANKYRIN REPEAT AND PROTEIN KINASE DOMAIN-CONTAINING PROTEIN"/>
    <property type="match status" value="1"/>
</dbReference>
<dbReference type="SMART" id="SM00248">
    <property type="entry name" value="ANK"/>
    <property type="match status" value="2"/>
</dbReference>
<evidence type="ECO:0000256" key="1">
    <source>
        <dbReference type="ARBA" id="ARBA00022737"/>
    </source>
</evidence>
<proteinExistence type="predicted"/>
<dbReference type="Pfam" id="PF12796">
    <property type="entry name" value="Ank_2"/>
    <property type="match status" value="1"/>
</dbReference>
<dbReference type="PROSITE" id="PS50088">
    <property type="entry name" value="ANK_REPEAT"/>
    <property type="match status" value="1"/>
</dbReference>
<dbReference type="GeneID" id="20037442"/>
<dbReference type="EMBL" id="KI965466">
    <property type="protein sequence ID" value="EUD67462.1"/>
    <property type="molecule type" value="Genomic_DNA"/>
</dbReference>
<dbReference type="OrthoDB" id="10264606at2759"/>
<evidence type="ECO:0000256" key="3">
    <source>
        <dbReference type="PROSITE-ProRule" id="PRU00023"/>
    </source>
</evidence>
<dbReference type="Proteomes" id="UP000030640">
    <property type="component" value="Unassembled WGS sequence"/>
</dbReference>
<dbReference type="InterPro" id="IPR036770">
    <property type="entry name" value="Ankyrin_rpt-contain_sf"/>
</dbReference>
<organism evidence="4 5">
    <name type="scientific">Plasmodium inui San Antonio 1</name>
    <dbReference type="NCBI Taxonomy" id="1237626"/>
    <lineage>
        <taxon>Eukaryota</taxon>
        <taxon>Sar</taxon>
        <taxon>Alveolata</taxon>
        <taxon>Apicomplexa</taxon>
        <taxon>Aconoidasida</taxon>
        <taxon>Haemosporida</taxon>
        <taxon>Plasmodiidae</taxon>
        <taxon>Plasmodium</taxon>
        <taxon>Plasmodium (Plasmodium)</taxon>
    </lineage>
</organism>
<dbReference type="RefSeq" id="XP_008815989.1">
    <property type="nucleotide sequence ID" value="XM_008817767.1"/>
</dbReference>
<feature type="repeat" description="ANK" evidence="3">
    <location>
        <begin position="18"/>
        <end position="50"/>
    </location>
</feature>
<evidence type="ECO:0000313" key="5">
    <source>
        <dbReference type="Proteomes" id="UP000030640"/>
    </source>
</evidence>
<keyword evidence="5" id="KW-1185">Reference proteome</keyword>
<dbReference type="Gene3D" id="1.25.40.20">
    <property type="entry name" value="Ankyrin repeat-containing domain"/>
    <property type="match status" value="1"/>
</dbReference>
<name>W7A2K8_9APIC</name>
<dbReference type="PROSITE" id="PS50297">
    <property type="entry name" value="ANK_REP_REGION"/>
    <property type="match status" value="1"/>
</dbReference>
<sequence length="101" mass="11388">MARIILKKGSNINHKDANGISPLHISVKYGHLNIAKFLIENDANVDITDNVRTKRWSSKEGPYHIGGMHAERGQSPIFYAIINKHYDVILSHNASNRSKHC</sequence>
<reference evidence="4 5" key="1">
    <citation type="submission" date="2013-02" db="EMBL/GenBank/DDBJ databases">
        <title>The Genome Sequence of Plasmodium inui San Antonio 1.</title>
        <authorList>
            <consortium name="The Broad Institute Genome Sequencing Platform"/>
            <consortium name="The Broad Institute Genome Sequencing Center for Infectious Disease"/>
            <person name="Neafsey D."/>
            <person name="Cheeseman I."/>
            <person name="Volkman S."/>
            <person name="Adams J."/>
            <person name="Walker B."/>
            <person name="Young S.K."/>
            <person name="Zeng Q."/>
            <person name="Gargeya S."/>
            <person name="Fitzgerald M."/>
            <person name="Haas B."/>
            <person name="Abouelleil A."/>
            <person name="Alvarado L."/>
            <person name="Arachchi H.M."/>
            <person name="Berlin A.M."/>
            <person name="Chapman S.B."/>
            <person name="Dewar J."/>
            <person name="Goldberg J."/>
            <person name="Griggs A."/>
            <person name="Gujja S."/>
            <person name="Hansen M."/>
            <person name="Howarth C."/>
            <person name="Imamovic A."/>
            <person name="Larimer J."/>
            <person name="McCowan C."/>
            <person name="Murphy C."/>
            <person name="Neiman D."/>
            <person name="Pearson M."/>
            <person name="Priest M."/>
            <person name="Roberts A."/>
            <person name="Saif S."/>
            <person name="Shea T."/>
            <person name="Sisk P."/>
            <person name="Sykes S."/>
            <person name="Wortman J."/>
            <person name="Nusbaum C."/>
            <person name="Birren B."/>
        </authorList>
    </citation>
    <scope>NUCLEOTIDE SEQUENCE [LARGE SCALE GENOMIC DNA]</scope>
    <source>
        <strain evidence="4 5">San Antonio 1</strain>
    </source>
</reference>
<keyword evidence="1" id="KW-0677">Repeat</keyword>